<evidence type="ECO:0000256" key="1">
    <source>
        <dbReference type="ARBA" id="ARBA00008950"/>
    </source>
</evidence>
<dbReference type="InterPro" id="IPR029052">
    <property type="entry name" value="Metallo-depent_PP-like"/>
</dbReference>
<organism evidence="4 5">
    <name type="scientific">Paenibacillus faecis</name>
    <dbReference type="NCBI Taxonomy" id="862114"/>
    <lineage>
        <taxon>Bacteria</taxon>
        <taxon>Bacillati</taxon>
        <taxon>Bacillota</taxon>
        <taxon>Bacilli</taxon>
        <taxon>Bacillales</taxon>
        <taxon>Paenibacillaceae</taxon>
        <taxon>Paenibacillus</taxon>
    </lineage>
</organism>
<dbReference type="NCBIfam" id="TIGR00040">
    <property type="entry name" value="yfcE"/>
    <property type="match status" value="1"/>
</dbReference>
<name>A0A5D0CW51_9BACL</name>
<feature type="domain" description="Calcineurin-like phosphoesterase" evidence="3">
    <location>
        <begin position="1"/>
        <end position="156"/>
    </location>
</feature>
<dbReference type="EMBL" id="VSDO01000001">
    <property type="protein sequence ID" value="TYA14176.1"/>
    <property type="molecule type" value="Genomic_DNA"/>
</dbReference>
<keyword evidence="5" id="KW-1185">Reference proteome</keyword>
<dbReference type="EC" id="3.1.4.-" evidence="2"/>
<comment type="similarity">
    <text evidence="1 2">Belongs to the metallophosphoesterase superfamily. YfcE family.</text>
</comment>
<accession>A0A5D0CW51</accession>
<dbReference type="AlphaFoldDB" id="A0A5D0CW51"/>
<dbReference type="Proteomes" id="UP000325218">
    <property type="component" value="Unassembled WGS sequence"/>
</dbReference>
<dbReference type="InterPro" id="IPR000979">
    <property type="entry name" value="Phosphodiesterase_MJ0936/Vps29"/>
</dbReference>
<sequence>MRIGVVSDTHMPKKGKELPPALLAAFRRLDLIIHLGDWTSLLVYDQLAALAPVEGIAGNNDPGEIVRRFGYRKILTLGHGRVRVGLTHGHLPEGRGTAREKAGRAFPNERLDAILFGHSHKPLLERENGILLFNPGSPTDKRKQKYYSAGILDVTNSGLTAKHLYFERSN</sequence>
<dbReference type="Gene3D" id="3.60.21.10">
    <property type="match status" value="1"/>
</dbReference>
<dbReference type="GO" id="GO:0016787">
    <property type="term" value="F:hydrolase activity"/>
    <property type="evidence" value="ECO:0007669"/>
    <property type="project" value="UniProtKB-UniRule"/>
</dbReference>
<dbReference type="SUPFAM" id="SSF56300">
    <property type="entry name" value="Metallo-dependent phosphatases"/>
    <property type="match status" value="1"/>
</dbReference>
<evidence type="ECO:0000256" key="2">
    <source>
        <dbReference type="RuleBase" id="RU362039"/>
    </source>
</evidence>
<reference evidence="4 5" key="1">
    <citation type="submission" date="2019-08" db="EMBL/GenBank/DDBJ databases">
        <title>Genome sequencing of Paenibacillus faecis DSM 23593(T).</title>
        <authorList>
            <person name="Kook J.-K."/>
            <person name="Park S.-N."/>
            <person name="Lim Y.K."/>
        </authorList>
    </citation>
    <scope>NUCLEOTIDE SEQUENCE [LARGE SCALE GENOMIC DNA]</scope>
    <source>
        <strain evidence="4 5">DSM 23593</strain>
    </source>
</reference>
<dbReference type="Pfam" id="PF12850">
    <property type="entry name" value="Metallophos_2"/>
    <property type="match status" value="1"/>
</dbReference>
<dbReference type="PANTHER" id="PTHR11124">
    <property type="entry name" value="VACUOLAR SORTING PROTEIN VPS29"/>
    <property type="match status" value="1"/>
</dbReference>
<comment type="cofactor">
    <cofactor evidence="2">
        <name>a divalent metal cation</name>
        <dbReference type="ChEBI" id="CHEBI:60240"/>
    </cofactor>
</comment>
<dbReference type="RefSeq" id="WP_148449637.1">
    <property type="nucleotide sequence ID" value="NZ_VSDO01000001.1"/>
</dbReference>
<keyword evidence="2" id="KW-0479">Metal-binding</keyword>
<proteinExistence type="inferred from homology"/>
<dbReference type="OrthoDB" id="9800565at2"/>
<comment type="caution">
    <text evidence="4">The sequence shown here is derived from an EMBL/GenBank/DDBJ whole genome shotgun (WGS) entry which is preliminary data.</text>
</comment>
<gene>
    <name evidence="4" type="ORF">FRY98_00360</name>
</gene>
<evidence type="ECO:0000313" key="4">
    <source>
        <dbReference type="EMBL" id="TYA14176.1"/>
    </source>
</evidence>
<dbReference type="GO" id="GO:0046872">
    <property type="term" value="F:metal ion binding"/>
    <property type="evidence" value="ECO:0007669"/>
    <property type="project" value="UniProtKB-KW"/>
</dbReference>
<dbReference type="InterPro" id="IPR024654">
    <property type="entry name" value="Calcineurin-like_PHP_lpxH"/>
</dbReference>
<protein>
    <recommendedName>
        <fullName evidence="2">Phosphoesterase</fullName>
        <ecNumber evidence="2">3.1.4.-</ecNumber>
    </recommendedName>
</protein>
<evidence type="ECO:0000313" key="5">
    <source>
        <dbReference type="Proteomes" id="UP000325218"/>
    </source>
</evidence>
<evidence type="ECO:0000259" key="3">
    <source>
        <dbReference type="Pfam" id="PF12850"/>
    </source>
</evidence>